<evidence type="ECO:0000313" key="3">
    <source>
        <dbReference type="EMBL" id="PBK95769.1"/>
    </source>
</evidence>
<evidence type="ECO:0000256" key="2">
    <source>
        <dbReference type="SAM" id="Phobius"/>
    </source>
</evidence>
<feature type="region of interest" description="Disordered" evidence="1">
    <location>
        <begin position="1"/>
        <end position="218"/>
    </location>
</feature>
<feature type="compositionally biased region" description="Low complexity" evidence="1">
    <location>
        <begin position="32"/>
        <end position="43"/>
    </location>
</feature>
<dbReference type="AlphaFoldDB" id="A0A2H3DKM2"/>
<dbReference type="OMA" id="PSSYHRK"/>
<feature type="compositionally biased region" description="Pro residues" evidence="1">
    <location>
        <begin position="74"/>
        <end position="89"/>
    </location>
</feature>
<keyword evidence="2" id="KW-1133">Transmembrane helix</keyword>
<feature type="compositionally biased region" description="Low complexity" evidence="1">
    <location>
        <begin position="174"/>
        <end position="206"/>
    </location>
</feature>
<name>A0A2H3DKM2_ARMGA</name>
<evidence type="ECO:0000256" key="1">
    <source>
        <dbReference type="SAM" id="MobiDB-lite"/>
    </source>
</evidence>
<dbReference type="Proteomes" id="UP000217790">
    <property type="component" value="Unassembled WGS sequence"/>
</dbReference>
<accession>A0A2H3DKM2</accession>
<keyword evidence="2" id="KW-0472">Membrane</keyword>
<evidence type="ECO:0000313" key="4">
    <source>
        <dbReference type="Proteomes" id="UP000217790"/>
    </source>
</evidence>
<feature type="transmembrane region" description="Helical" evidence="2">
    <location>
        <begin position="302"/>
        <end position="322"/>
    </location>
</feature>
<dbReference type="InParanoid" id="A0A2H3DKM2"/>
<feature type="compositionally biased region" description="Polar residues" evidence="1">
    <location>
        <begin position="207"/>
        <end position="218"/>
    </location>
</feature>
<feature type="region of interest" description="Disordered" evidence="1">
    <location>
        <begin position="234"/>
        <end position="260"/>
    </location>
</feature>
<proteinExistence type="predicted"/>
<dbReference type="OrthoDB" id="3266087at2759"/>
<dbReference type="EMBL" id="KZ293651">
    <property type="protein sequence ID" value="PBK95769.1"/>
    <property type="molecule type" value="Genomic_DNA"/>
</dbReference>
<feature type="compositionally biased region" description="Polar residues" evidence="1">
    <location>
        <begin position="130"/>
        <end position="144"/>
    </location>
</feature>
<gene>
    <name evidence="3" type="ORF">ARMGADRAFT_1077305</name>
</gene>
<protein>
    <submittedName>
        <fullName evidence="3">Uncharacterized protein</fullName>
    </submittedName>
</protein>
<organism evidence="3 4">
    <name type="scientific">Armillaria gallica</name>
    <name type="common">Bulbous honey fungus</name>
    <name type="synonym">Armillaria bulbosa</name>
    <dbReference type="NCBI Taxonomy" id="47427"/>
    <lineage>
        <taxon>Eukaryota</taxon>
        <taxon>Fungi</taxon>
        <taxon>Dikarya</taxon>
        <taxon>Basidiomycota</taxon>
        <taxon>Agaricomycotina</taxon>
        <taxon>Agaricomycetes</taxon>
        <taxon>Agaricomycetidae</taxon>
        <taxon>Agaricales</taxon>
        <taxon>Marasmiineae</taxon>
        <taxon>Physalacriaceae</taxon>
        <taxon>Armillaria</taxon>
    </lineage>
</organism>
<keyword evidence="4" id="KW-1185">Reference proteome</keyword>
<reference evidence="4" key="1">
    <citation type="journal article" date="2017" name="Nat. Ecol. Evol.">
        <title>Genome expansion and lineage-specific genetic innovations in the forest pathogenic fungi Armillaria.</title>
        <authorList>
            <person name="Sipos G."/>
            <person name="Prasanna A.N."/>
            <person name="Walter M.C."/>
            <person name="O'Connor E."/>
            <person name="Balint B."/>
            <person name="Krizsan K."/>
            <person name="Kiss B."/>
            <person name="Hess J."/>
            <person name="Varga T."/>
            <person name="Slot J."/>
            <person name="Riley R."/>
            <person name="Boka B."/>
            <person name="Rigling D."/>
            <person name="Barry K."/>
            <person name="Lee J."/>
            <person name="Mihaltcheva S."/>
            <person name="LaButti K."/>
            <person name="Lipzen A."/>
            <person name="Waldron R."/>
            <person name="Moloney N.M."/>
            <person name="Sperisen C."/>
            <person name="Kredics L."/>
            <person name="Vagvoelgyi C."/>
            <person name="Patrignani A."/>
            <person name="Fitzpatrick D."/>
            <person name="Nagy I."/>
            <person name="Doyle S."/>
            <person name="Anderson J.B."/>
            <person name="Grigoriev I.V."/>
            <person name="Gueldener U."/>
            <person name="Muensterkoetter M."/>
            <person name="Nagy L.G."/>
        </authorList>
    </citation>
    <scope>NUCLEOTIDE SEQUENCE [LARGE SCALE GENOMIC DNA]</scope>
    <source>
        <strain evidence="4">Ar21-2</strain>
    </source>
</reference>
<keyword evidence="2" id="KW-0812">Transmembrane</keyword>
<sequence>MSIDAVPGISNAGSSKTRSQTRKGGSAKPQISSTARASTVPAAPAAPPIPSPRSTSDQPSGLMVPPLLSVTGPTPEPSPIAEPRTPPPSSEKAKGKRKADEVEGGGTPPEAKKNNKTTFAAENPRPHRASGNSTVSYAPSSYQSYHRHKRARLSGVMSAVGEDRYTYQTYNPNPSGSLASRGSSSGRQGRPRTQSRPSSFRPKPSSIAGSHQAPSRRSISQASIPISALISPHAPSISQRSTRYHMRDPRKPPPVQPTPWTLSFPVPGEGDVGYFQRWKWWQKENRALSVGWADGGGSPLHAWLFFFGFVLFPIWWVAGMLVRIPETRRIGDADTLEKGVVLDDPQVEHGELRDLFTSSSSNNR</sequence>